<name>A0ABQ8S8W7_PERAM</name>
<proteinExistence type="predicted"/>
<dbReference type="EMBL" id="JAJSOF020000033">
    <property type="protein sequence ID" value="KAJ4430206.1"/>
    <property type="molecule type" value="Genomic_DNA"/>
</dbReference>
<organism evidence="2 3">
    <name type="scientific">Periplaneta americana</name>
    <name type="common">American cockroach</name>
    <name type="synonym">Blatta americana</name>
    <dbReference type="NCBI Taxonomy" id="6978"/>
    <lineage>
        <taxon>Eukaryota</taxon>
        <taxon>Metazoa</taxon>
        <taxon>Ecdysozoa</taxon>
        <taxon>Arthropoda</taxon>
        <taxon>Hexapoda</taxon>
        <taxon>Insecta</taxon>
        <taxon>Pterygota</taxon>
        <taxon>Neoptera</taxon>
        <taxon>Polyneoptera</taxon>
        <taxon>Dictyoptera</taxon>
        <taxon>Blattodea</taxon>
        <taxon>Blattoidea</taxon>
        <taxon>Blattidae</taxon>
        <taxon>Blattinae</taxon>
        <taxon>Periplaneta</taxon>
    </lineage>
</organism>
<evidence type="ECO:0000313" key="3">
    <source>
        <dbReference type="Proteomes" id="UP001148838"/>
    </source>
</evidence>
<reference evidence="2 3" key="1">
    <citation type="journal article" date="2022" name="Allergy">
        <title>Genome assembly and annotation of Periplaneta americana reveal a comprehensive cockroach allergen profile.</title>
        <authorList>
            <person name="Wang L."/>
            <person name="Xiong Q."/>
            <person name="Saelim N."/>
            <person name="Wang L."/>
            <person name="Nong W."/>
            <person name="Wan A.T."/>
            <person name="Shi M."/>
            <person name="Liu X."/>
            <person name="Cao Q."/>
            <person name="Hui J.H.L."/>
            <person name="Sookrung N."/>
            <person name="Leung T.F."/>
            <person name="Tungtrongchitr A."/>
            <person name="Tsui S.K.W."/>
        </authorList>
    </citation>
    <scope>NUCLEOTIDE SEQUENCE [LARGE SCALE GENOMIC DNA]</scope>
    <source>
        <strain evidence="2">PWHHKU_190912</strain>
    </source>
</reference>
<accession>A0ABQ8S8W7</accession>
<protein>
    <submittedName>
        <fullName evidence="2">Uncharacterized protein</fullName>
    </submittedName>
</protein>
<keyword evidence="3" id="KW-1185">Reference proteome</keyword>
<evidence type="ECO:0000313" key="2">
    <source>
        <dbReference type="EMBL" id="KAJ4430206.1"/>
    </source>
</evidence>
<comment type="caution">
    <text evidence="2">The sequence shown here is derived from an EMBL/GenBank/DDBJ whole genome shotgun (WGS) entry which is preliminary data.</text>
</comment>
<evidence type="ECO:0000256" key="1">
    <source>
        <dbReference type="SAM" id="MobiDB-lite"/>
    </source>
</evidence>
<dbReference type="Proteomes" id="UP001148838">
    <property type="component" value="Unassembled WGS sequence"/>
</dbReference>
<feature type="region of interest" description="Disordered" evidence="1">
    <location>
        <begin position="1"/>
        <end position="21"/>
    </location>
</feature>
<gene>
    <name evidence="2" type="ORF">ANN_22416</name>
</gene>
<sequence>MAGLCEGSNEPPGSLKASKDLGRIDTQHAMHVTGSVNRLRPVDRSQCERKCHSAMEQRVNIKFCYK</sequence>